<sequence length="152" mass="16965">MQEHARRTTPSPARSAGLEIVSMDMSAQFKIDHAVDEQHVDPRQGKRLKVFLAARVLAAGRTVPVHLLDLSKKGALVHADTPRMPGEMIWVLWNGIDILSRVAWSRGNRFGVAFETSLSDGQIAQMVAATGAPRLTAARRSGQRDWLRWFRK</sequence>
<keyword evidence="3" id="KW-1185">Reference proteome</keyword>
<evidence type="ECO:0000313" key="2">
    <source>
        <dbReference type="EMBL" id="TZG29149.1"/>
    </source>
</evidence>
<gene>
    <name evidence="2" type="ORF">FYJ91_03160</name>
</gene>
<evidence type="ECO:0000313" key="3">
    <source>
        <dbReference type="Proteomes" id="UP000322077"/>
    </source>
</evidence>
<accession>A0A5D9CBP3</accession>
<protein>
    <submittedName>
        <fullName evidence="2">PilZ domain-containing protein</fullName>
    </submittedName>
</protein>
<dbReference type="AlphaFoldDB" id="A0A5D9CBP3"/>
<dbReference type="InterPro" id="IPR009875">
    <property type="entry name" value="PilZ_domain"/>
</dbReference>
<evidence type="ECO:0000259" key="1">
    <source>
        <dbReference type="Pfam" id="PF07238"/>
    </source>
</evidence>
<dbReference type="SUPFAM" id="SSF141371">
    <property type="entry name" value="PilZ domain-like"/>
    <property type="match status" value="1"/>
</dbReference>
<dbReference type="Proteomes" id="UP000322077">
    <property type="component" value="Unassembled WGS sequence"/>
</dbReference>
<comment type="caution">
    <text evidence="2">The sequence shown here is derived from an EMBL/GenBank/DDBJ whole genome shotgun (WGS) entry which is preliminary data.</text>
</comment>
<proteinExistence type="predicted"/>
<dbReference type="Pfam" id="PF07238">
    <property type="entry name" value="PilZ"/>
    <property type="match status" value="1"/>
</dbReference>
<organism evidence="2 3">
    <name type="scientific">Sphingomonas montanisoli</name>
    <dbReference type="NCBI Taxonomy" id="2606412"/>
    <lineage>
        <taxon>Bacteria</taxon>
        <taxon>Pseudomonadati</taxon>
        <taxon>Pseudomonadota</taxon>
        <taxon>Alphaproteobacteria</taxon>
        <taxon>Sphingomonadales</taxon>
        <taxon>Sphingomonadaceae</taxon>
        <taxon>Sphingomonas</taxon>
    </lineage>
</organism>
<dbReference type="Gene3D" id="2.40.10.220">
    <property type="entry name" value="predicted glycosyltransferase like domains"/>
    <property type="match status" value="1"/>
</dbReference>
<feature type="domain" description="PilZ" evidence="1">
    <location>
        <begin position="43"/>
        <end position="128"/>
    </location>
</feature>
<dbReference type="GO" id="GO:0035438">
    <property type="term" value="F:cyclic-di-GMP binding"/>
    <property type="evidence" value="ECO:0007669"/>
    <property type="project" value="InterPro"/>
</dbReference>
<name>A0A5D9CBP3_9SPHN</name>
<dbReference type="EMBL" id="VTOU01000001">
    <property type="protein sequence ID" value="TZG29149.1"/>
    <property type="molecule type" value="Genomic_DNA"/>
</dbReference>
<reference evidence="2 3" key="1">
    <citation type="submission" date="2019-08" db="EMBL/GenBank/DDBJ databases">
        <authorList>
            <person name="Wang G."/>
            <person name="Xu Z."/>
        </authorList>
    </citation>
    <scope>NUCLEOTIDE SEQUENCE [LARGE SCALE GENOMIC DNA]</scope>
    <source>
        <strain evidence="2 3">ZX</strain>
    </source>
</reference>